<feature type="domain" description="EF-hand" evidence="4">
    <location>
        <begin position="214"/>
        <end position="249"/>
    </location>
</feature>
<dbReference type="Gene3D" id="1.10.238.10">
    <property type="entry name" value="EF-hand"/>
    <property type="match status" value="1"/>
</dbReference>
<dbReference type="PANTHER" id="PTHR23050">
    <property type="entry name" value="CALCIUM BINDING PROTEIN"/>
    <property type="match status" value="1"/>
</dbReference>
<dbReference type="SUPFAM" id="SSF47473">
    <property type="entry name" value="EF-hand"/>
    <property type="match status" value="1"/>
</dbReference>
<evidence type="ECO:0000313" key="5">
    <source>
        <dbReference type="EMBL" id="UYV70658.1"/>
    </source>
</evidence>
<dbReference type="InterPro" id="IPR002048">
    <property type="entry name" value="EF_hand_dom"/>
</dbReference>
<dbReference type="Proteomes" id="UP001235939">
    <property type="component" value="Chromosome 08"/>
</dbReference>
<feature type="region of interest" description="Disordered" evidence="3">
    <location>
        <begin position="1"/>
        <end position="42"/>
    </location>
</feature>
<evidence type="ECO:0000256" key="3">
    <source>
        <dbReference type="SAM" id="MobiDB-lite"/>
    </source>
</evidence>
<reference evidence="5 6" key="1">
    <citation type="submission" date="2022-01" db="EMBL/GenBank/DDBJ databases">
        <title>A chromosomal length assembly of Cordylochernes scorpioides.</title>
        <authorList>
            <person name="Zeh D."/>
            <person name="Zeh J."/>
        </authorList>
    </citation>
    <scope>NUCLEOTIDE SEQUENCE [LARGE SCALE GENOMIC DNA]</scope>
    <source>
        <strain evidence="5">IN4F17</strain>
        <tissue evidence="5">Whole Body</tissue>
    </source>
</reference>
<dbReference type="Pfam" id="PF13499">
    <property type="entry name" value="EF-hand_7"/>
    <property type="match status" value="1"/>
</dbReference>
<accession>A0ABY6KPS6</accession>
<dbReference type="PROSITE" id="PS50222">
    <property type="entry name" value="EF_HAND_2"/>
    <property type="match status" value="2"/>
</dbReference>
<feature type="compositionally biased region" description="Basic residues" evidence="3">
    <location>
        <begin position="70"/>
        <end position="79"/>
    </location>
</feature>
<feature type="compositionally biased region" description="Basic and acidic residues" evidence="3">
    <location>
        <begin position="13"/>
        <end position="42"/>
    </location>
</feature>
<keyword evidence="1" id="KW-0677">Repeat</keyword>
<proteinExistence type="predicted"/>
<name>A0ABY6KPS6_9ARAC</name>
<evidence type="ECO:0000313" key="6">
    <source>
        <dbReference type="Proteomes" id="UP001235939"/>
    </source>
</evidence>
<dbReference type="CDD" id="cd00051">
    <property type="entry name" value="EFh"/>
    <property type="match status" value="1"/>
</dbReference>
<feature type="domain" description="EF-hand" evidence="4">
    <location>
        <begin position="250"/>
        <end position="282"/>
    </location>
</feature>
<feature type="compositionally biased region" description="Polar residues" evidence="3">
    <location>
        <begin position="87"/>
        <end position="113"/>
    </location>
</feature>
<gene>
    <name evidence="5" type="ORF">LAZ67_8000188</name>
</gene>
<keyword evidence="2" id="KW-0106">Calcium</keyword>
<dbReference type="InterPro" id="IPR011992">
    <property type="entry name" value="EF-hand-dom_pair"/>
</dbReference>
<evidence type="ECO:0000256" key="1">
    <source>
        <dbReference type="ARBA" id="ARBA00022737"/>
    </source>
</evidence>
<organism evidence="5 6">
    <name type="scientific">Cordylochernes scorpioides</name>
    <dbReference type="NCBI Taxonomy" id="51811"/>
    <lineage>
        <taxon>Eukaryota</taxon>
        <taxon>Metazoa</taxon>
        <taxon>Ecdysozoa</taxon>
        <taxon>Arthropoda</taxon>
        <taxon>Chelicerata</taxon>
        <taxon>Arachnida</taxon>
        <taxon>Pseudoscorpiones</taxon>
        <taxon>Cheliferoidea</taxon>
        <taxon>Chernetidae</taxon>
        <taxon>Cordylochernes</taxon>
    </lineage>
</organism>
<protein>
    <recommendedName>
        <fullName evidence="4">EF-hand domain-containing protein</fullName>
    </recommendedName>
</protein>
<evidence type="ECO:0000256" key="2">
    <source>
        <dbReference type="ARBA" id="ARBA00022837"/>
    </source>
</evidence>
<keyword evidence="6" id="KW-1185">Reference proteome</keyword>
<sequence length="282" mass="31977">MFAMRPRNISSKRPSEEPVDGRNAGGDRQHAKEEKQLDKQKEIITSNLLRNVPEEMKPSALINPIFCAPKAHRRHHSKKKTAESTQKETIMNRTSHSLSSGTNKSSTASTLSGVRSWPERSEEPVQGTGDWLPSHHPPHYNIATIGKGRYEEDVCSTHDERSRRKNQEGKSLNWIRSELPAIDEDRQTEMSFTDKMKRLYPQAAGEERRSRGGDRKAELRSAFEIFDVEGLGCISAKRLRHILTSFGEILTKEEVDDIIHLVDVDGDGQIYSDQFVENLCVS</sequence>
<evidence type="ECO:0000259" key="4">
    <source>
        <dbReference type="PROSITE" id="PS50222"/>
    </source>
</evidence>
<feature type="region of interest" description="Disordered" evidence="3">
    <location>
        <begin position="69"/>
        <end position="137"/>
    </location>
</feature>
<dbReference type="EMBL" id="CP092870">
    <property type="protein sequence ID" value="UYV70658.1"/>
    <property type="molecule type" value="Genomic_DNA"/>
</dbReference>
<dbReference type="InterPro" id="IPR050145">
    <property type="entry name" value="Centrin_CML-like"/>
</dbReference>